<keyword evidence="2" id="KW-1185">Reference proteome</keyword>
<sequence>MYHVFIPTRVEAEYNYSPDDEERYRTKLVQVSRWIDHTSREEPIHPYMPAFNEDAPWETYYRYLPQPKQWPETQISDWVHNTLRHPLANPFTPQTPRSLTPLQTEYEAFSTHEQYSPQLKQQQKPYLAPYTIPQETINSPTRAKLSNWSRLDSNAPPPTMSISSRPEGTFIHSYSTPQNMQQQTEVHPEKSYTFPATQVHTHPTTLIPPMTTVNVQEYPTPQGALAPTNLLSTPQSNTTYTSVYSYPSSRTESTDYGMFYTRMAISQQSEDTVT</sequence>
<reference evidence="1 2" key="1">
    <citation type="journal article" date="2018" name="Evol. Lett.">
        <title>Horizontal gene cluster transfer increased hallucinogenic mushroom diversity.</title>
        <authorList>
            <person name="Reynolds H.T."/>
            <person name="Vijayakumar V."/>
            <person name="Gluck-Thaler E."/>
            <person name="Korotkin H.B."/>
            <person name="Matheny P.B."/>
            <person name="Slot J.C."/>
        </authorList>
    </citation>
    <scope>NUCLEOTIDE SEQUENCE [LARGE SCALE GENOMIC DNA]</scope>
    <source>
        <strain evidence="1 2">2631</strain>
    </source>
</reference>
<organism evidence="1 2">
    <name type="scientific">Psilocybe cyanescens</name>
    <dbReference type="NCBI Taxonomy" id="93625"/>
    <lineage>
        <taxon>Eukaryota</taxon>
        <taxon>Fungi</taxon>
        <taxon>Dikarya</taxon>
        <taxon>Basidiomycota</taxon>
        <taxon>Agaricomycotina</taxon>
        <taxon>Agaricomycetes</taxon>
        <taxon>Agaricomycetidae</taxon>
        <taxon>Agaricales</taxon>
        <taxon>Agaricineae</taxon>
        <taxon>Strophariaceae</taxon>
        <taxon>Psilocybe</taxon>
    </lineage>
</organism>
<gene>
    <name evidence="1" type="ORF">CVT25_003144</name>
</gene>
<comment type="caution">
    <text evidence="1">The sequence shown here is derived from an EMBL/GenBank/DDBJ whole genome shotgun (WGS) entry which is preliminary data.</text>
</comment>
<dbReference type="AlphaFoldDB" id="A0A409XK89"/>
<protein>
    <submittedName>
        <fullName evidence="1">Uncharacterized protein</fullName>
    </submittedName>
</protein>
<name>A0A409XK89_PSICY</name>
<dbReference type="InParanoid" id="A0A409XK89"/>
<dbReference type="EMBL" id="NHYD01001447">
    <property type="protein sequence ID" value="PPQ91167.1"/>
    <property type="molecule type" value="Genomic_DNA"/>
</dbReference>
<proteinExistence type="predicted"/>
<evidence type="ECO:0000313" key="1">
    <source>
        <dbReference type="EMBL" id="PPQ91167.1"/>
    </source>
</evidence>
<dbReference type="Proteomes" id="UP000283269">
    <property type="component" value="Unassembled WGS sequence"/>
</dbReference>
<evidence type="ECO:0000313" key="2">
    <source>
        <dbReference type="Proteomes" id="UP000283269"/>
    </source>
</evidence>
<accession>A0A409XK89</accession>